<reference evidence="3" key="1">
    <citation type="submission" date="2021-02" db="EMBL/GenBank/DDBJ databases">
        <title>Genome sequence Cadophora malorum strain M34.</title>
        <authorList>
            <person name="Stefanovic E."/>
            <person name="Vu D."/>
            <person name="Scully C."/>
            <person name="Dijksterhuis J."/>
            <person name="Roader J."/>
            <person name="Houbraken J."/>
        </authorList>
    </citation>
    <scope>NUCLEOTIDE SEQUENCE</scope>
    <source>
        <strain evidence="3">M34</strain>
    </source>
</reference>
<sequence length="177" mass="18555">MRAQILSLLCLLYFASAAIIPGLDGIAGLGGILGGLVPPPAPAPVPASGSAPETAPLPASDLIPLDPATRPDLPDPNTPPPVINQILPEGSTISQPFKIYLIPSQLTPFKYIFENSFYGAYNYVAFLDAECALVPSASTAGTFVIVQPQCYLLSLSPQNHPTPPAHRRTSPPPSANY</sequence>
<feature type="chain" id="PRO_5034487988" evidence="2">
    <location>
        <begin position="18"/>
        <end position="177"/>
    </location>
</feature>
<dbReference type="EMBL" id="JAFJYH010000153">
    <property type="protein sequence ID" value="KAG4417502.1"/>
    <property type="molecule type" value="Genomic_DNA"/>
</dbReference>
<organism evidence="3 4">
    <name type="scientific">Cadophora malorum</name>
    <dbReference type="NCBI Taxonomy" id="108018"/>
    <lineage>
        <taxon>Eukaryota</taxon>
        <taxon>Fungi</taxon>
        <taxon>Dikarya</taxon>
        <taxon>Ascomycota</taxon>
        <taxon>Pezizomycotina</taxon>
        <taxon>Leotiomycetes</taxon>
        <taxon>Helotiales</taxon>
        <taxon>Ploettnerulaceae</taxon>
        <taxon>Cadophora</taxon>
    </lineage>
</organism>
<gene>
    <name evidence="3" type="ORF">IFR04_009385</name>
</gene>
<dbReference type="AlphaFoldDB" id="A0A8H7TD57"/>
<feature type="region of interest" description="Disordered" evidence="1">
    <location>
        <begin position="157"/>
        <end position="177"/>
    </location>
</feature>
<dbReference type="OrthoDB" id="3558664at2759"/>
<protein>
    <submittedName>
        <fullName evidence="3">Uncharacterized protein</fullName>
    </submittedName>
</protein>
<evidence type="ECO:0000313" key="3">
    <source>
        <dbReference type="EMBL" id="KAG4417502.1"/>
    </source>
</evidence>
<name>A0A8H7TD57_9HELO</name>
<evidence type="ECO:0000256" key="1">
    <source>
        <dbReference type="SAM" id="MobiDB-lite"/>
    </source>
</evidence>
<comment type="caution">
    <text evidence="3">The sequence shown here is derived from an EMBL/GenBank/DDBJ whole genome shotgun (WGS) entry which is preliminary data.</text>
</comment>
<keyword evidence="2" id="KW-0732">Signal</keyword>
<keyword evidence="4" id="KW-1185">Reference proteome</keyword>
<evidence type="ECO:0000313" key="4">
    <source>
        <dbReference type="Proteomes" id="UP000664132"/>
    </source>
</evidence>
<accession>A0A8H7TD57</accession>
<feature type="signal peptide" evidence="2">
    <location>
        <begin position="1"/>
        <end position="17"/>
    </location>
</feature>
<dbReference type="Proteomes" id="UP000664132">
    <property type="component" value="Unassembled WGS sequence"/>
</dbReference>
<proteinExistence type="predicted"/>
<feature type="compositionally biased region" description="Pro residues" evidence="1">
    <location>
        <begin position="160"/>
        <end position="177"/>
    </location>
</feature>
<evidence type="ECO:0000256" key="2">
    <source>
        <dbReference type="SAM" id="SignalP"/>
    </source>
</evidence>